<protein>
    <submittedName>
        <fullName evidence="1">Uncharacterized protein</fullName>
    </submittedName>
</protein>
<gene>
    <name evidence="1" type="ORF">D7322_07105</name>
</gene>
<evidence type="ECO:0000313" key="2">
    <source>
        <dbReference type="Proteomes" id="UP000282423"/>
    </source>
</evidence>
<sequence length="298" mass="34066">MKLFRGLSTLLKGIKNVPQFISLFHEQKVTLSRIDTQLGDVADLLKAMQNKLADTDLIVDRTEGGMKDPNWISPMEKKISLAMENYFQQVECLLSIYRALPNLRYLPSTRGWAGSPDFLSKLVEIVLKKKPQFVFELSSGVSSIVLGTGLQANQVGNLLSIDHEEVYANITRDNIRLDGIEQNCKVEVCPLVDIEVEGIIHKWYDLQTTQIKERIDLLVIDGPPGSTQSLARYPAVPLLYSFFSDYTVILMDDANRRDEQVIAERWIKFLHTKNFEVQRTDFPNFEKGLVMFEVRRIV</sequence>
<evidence type="ECO:0000313" key="1">
    <source>
        <dbReference type="EMBL" id="RKO72554.1"/>
    </source>
</evidence>
<dbReference type="EMBL" id="RBWS01000005">
    <property type="protein sequence ID" value="RKO72554.1"/>
    <property type="molecule type" value="Genomic_DNA"/>
</dbReference>
<dbReference type="OrthoDB" id="9795498at2"/>
<keyword evidence="2" id="KW-1185">Reference proteome</keyword>
<proteinExistence type="predicted"/>
<comment type="caution">
    <text evidence="1">The sequence shown here is derived from an EMBL/GenBank/DDBJ whole genome shotgun (WGS) entry which is preliminary data.</text>
</comment>
<dbReference type="Proteomes" id="UP000282423">
    <property type="component" value="Unassembled WGS sequence"/>
</dbReference>
<dbReference type="InterPro" id="IPR029063">
    <property type="entry name" value="SAM-dependent_MTases_sf"/>
</dbReference>
<accession>A0A420W1Y5</accession>
<dbReference type="RefSeq" id="WP_121122663.1">
    <property type="nucleotide sequence ID" value="NZ_RBWS01000005.1"/>
</dbReference>
<organism evidence="1 2">
    <name type="scientific">Sphingobacterium puteale</name>
    <dbReference type="NCBI Taxonomy" id="2420510"/>
    <lineage>
        <taxon>Bacteria</taxon>
        <taxon>Pseudomonadati</taxon>
        <taxon>Bacteroidota</taxon>
        <taxon>Sphingobacteriia</taxon>
        <taxon>Sphingobacteriales</taxon>
        <taxon>Sphingobacteriaceae</taxon>
        <taxon>Sphingobacterium</taxon>
    </lineage>
</organism>
<dbReference type="AlphaFoldDB" id="A0A420W1Y5"/>
<reference evidence="1 2" key="1">
    <citation type="submission" date="2018-10" db="EMBL/GenBank/DDBJ databases">
        <title>Sphingobacterium sp. M05W1-28.</title>
        <authorList>
            <person name="Cai H."/>
        </authorList>
    </citation>
    <scope>NUCLEOTIDE SEQUENCE [LARGE SCALE GENOMIC DNA]</scope>
    <source>
        <strain evidence="1 2">M05W1-28</strain>
    </source>
</reference>
<name>A0A420W1Y5_9SPHI</name>
<dbReference type="Gene3D" id="3.40.50.150">
    <property type="entry name" value="Vaccinia Virus protein VP39"/>
    <property type="match status" value="1"/>
</dbReference>